<dbReference type="FunFam" id="1.20.58.1080:FF:000001">
    <property type="entry name" value="ATP-dependent RNA helicase SUPV3L1, mitochondrial"/>
    <property type="match status" value="1"/>
</dbReference>
<dbReference type="GO" id="GO:0000965">
    <property type="term" value="P:mitochondrial RNA 3'-end processing"/>
    <property type="evidence" value="ECO:0007669"/>
    <property type="project" value="TreeGrafter"/>
</dbReference>
<dbReference type="Gene3D" id="3.40.50.300">
    <property type="entry name" value="P-loop containing nucleotide triphosphate hydrolases"/>
    <property type="match status" value="2"/>
</dbReference>
<evidence type="ECO:0000256" key="6">
    <source>
        <dbReference type="ARBA" id="ARBA00022741"/>
    </source>
</evidence>
<dbReference type="PANTHER" id="PTHR12131:SF1">
    <property type="entry name" value="ATP-DEPENDENT RNA HELICASE SUPV3L1, MITOCHONDRIAL-RELATED"/>
    <property type="match status" value="1"/>
</dbReference>
<evidence type="ECO:0000256" key="3">
    <source>
        <dbReference type="ARBA" id="ARBA00004173"/>
    </source>
</evidence>
<evidence type="ECO:0000256" key="12">
    <source>
        <dbReference type="ARBA" id="ARBA00047984"/>
    </source>
</evidence>
<dbReference type="Gene3D" id="1.20.58.1080">
    <property type="match status" value="1"/>
</dbReference>
<dbReference type="AlphaFoldDB" id="A0A815CZ30"/>
<comment type="cofactor">
    <cofactor evidence="2">
        <name>Mg(2+)</name>
        <dbReference type="ChEBI" id="CHEBI:18420"/>
    </cofactor>
</comment>
<comment type="caution">
    <text evidence="14">The sequence shown here is derived from an EMBL/GenBank/DDBJ whole genome shotgun (WGS) entry which is preliminary data.</text>
</comment>
<evidence type="ECO:0000313" key="14">
    <source>
        <dbReference type="EMBL" id="CAF1289330.1"/>
    </source>
</evidence>
<keyword evidence="16" id="KW-1185">Reference proteome</keyword>
<comment type="cofactor">
    <cofactor evidence="1">
        <name>Mn(2+)</name>
        <dbReference type="ChEBI" id="CHEBI:29035"/>
    </cofactor>
</comment>
<dbReference type="Gene3D" id="1.10.1740.140">
    <property type="match status" value="1"/>
</dbReference>
<evidence type="ECO:0000256" key="1">
    <source>
        <dbReference type="ARBA" id="ARBA00001936"/>
    </source>
</evidence>
<organism evidence="14 16">
    <name type="scientific">Didymodactylos carnosus</name>
    <dbReference type="NCBI Taxonomy" id="1234261"/>
    <lineage>
        <taxon>Eukaryota</taxon>
        <taxon>Metazoa</taxon>
        <taxon>Spiralia</taxon>
        <taxon>Gnathifera</taxon>
        <taxon>Rotifera</taxon>
        <taxon>Eurotatoria</taxon>
        <taxon>Bdelloidea</taxon>
        <taxon>Philodinida</taxon>
        <taxon>Philodinidae</taxon>
        <taxon>Didymodactylos</taxon>
    </lineage>
</organism>
<comment type="catalytic activity">
    <reaction evidence="12">
        <text>ATP + H2O = ADP + phosphate + H(+)</text>
        <dbReference type="Rhea" id="RHEA:13065"/>
        <dbReference type="ChEBI" id="CHEBI:15377"/>
        <dbReference type="ChEBI" id="CHEBI:15378"/>
        <dbReference type="ChEBI" id="CHEBI:30616"/>
        <dbReference type="ChEBI" id="CHEBI:43474"/>
        <dbReference type="ChEBI" id="CHEBI:456216"/>
        <dbReference type="EC" id="3.6.4.13"/>
    </reaction>
</comment>
<keyword evidence="9" id="KW-0067">ATP-binding</keyword>
<comment type="similarity">
    <text evidence="4">Belongs to the helicase family.</text>
</comment>
<dbReference type="Proteomes" id="UP000663829">
    <property type="component" value="Unassembled WGS sequence"/>
</dbReference>
<dbReference type="FunFam" id="3.40.50.300:FF:000446">
    <property type="entry name" value="ATP-dependent RNA helicase SUPV3L1, mitochondrial"/>
    <property type="match status" value="1"/>
</dbReference>
<dbReference type="PANTHER" id="PTHR12131">
    <property type="entry name" value="ATP-DEPENDENT RNA AND DNA HELICASE"/>
    <property type="match status" value="1"/>
</dbReference>
<dbReference type="CDD" id="cd17913">
    <property type="entry name" value="DEXQc_Suv3"/>
    <property type="match status" value="1"/>
</dbReference>
<dbReference type="FunFam" id="3.40.50.300:FF:000269">
    <property type="entry name" value="ATP-dependent RNA helicase SUPV3L1, mitochondrial"/>
    <property type="match status" value="1"/>
</dbReference>
<dbReference type="InterPro" id="IPR044774">
    <property type="entry name" value="Suv3_DEXQc"/>
</dbReference>
<feature type="domain" description="Helicase C-terminal" evidence="13">
    <location>
        <begin position="394"/>
        <end position="562"/>
    </location>
</feature>
<dbReference type="InterPro" id="IPR041082">
    <property type="entry name" value="Suv3_C_1"/>
</dbReference>
<evidence type="ECO:0000256" key="5">
    <source>
        <dbReference type="ARBA" id="ARBA00012552"/>
    </source>
</evidence>
<protein>
    <recommendedName>
        <fullName evidence="5">RNA helicase</fullName>
        <ecNumber evidence="5">3.6.4.13</ecNumber>
    </recommendedName>
</protein>
<dbReference type="Pfam" id="PF18147">
    <property type="entry name" value="Suv3_C_1"/>
    <property type="match status" value="1"/>
</dbReference>
<dbReference type="OrthoDB" id="6692397at2759"/>
<keyword evidence="7" id="KW-0378">Hydrolase</keyword>
<dbReference type="EMBL" id="CAJNOQ010011976">
    <property type="protein sequence ID" value="CAF1289330.1"/>
    <property type="molecule type" value="Genomic_DNA"/>
</dbReference>
<name>A0A815CZ30_9BILA</name>
<dbReference type="GO" id="GO:0003724">
    <property type="term" value="F:RNA helicase activity"/>
    <property type="evidence" value="ECO:0007669"/>
    <property type="project" value="UniProtKB-EC"/>
</dbReference>
<dbReference type="Pfam" id="PF22527">
    <property type="entry name" value="DEXQc_Suv3"/>
    <property type="match status" value="1"/>
</dbReference>
<keyword evidence="8" id="KW-0347">Helicase</keyword>
<dbReference type="EMBL" id="CAJOBC010031857">
    <property type="protein sequence ID" value="CAF4093831.1"/>
    <property type="molecule type" value="Genomic_DNA"/>
</dbReference>
<dbReference type="InterPro" id="IPR022192">
    <property type="entry name" value="SUV3_C"/>
</dbReference>
<proteinExistence type="inferred from homology"/>
<accession>A0A815CZ30</accession>
<dbReference type="Proteomes" id="UP000681722">
    <property type="component" value="Unassembled WGS sequence"/>
</dbReference>
<dbReference type="InterPro" id="IPR050699">
    <property type="entry name" value="RNA-DNA_Helicase"/>
</dbReference>
<gene>
    <name evidence="14" type="ORF">GPM918_LOCUS27952</name>
    <name evidence="15" type="ORF">SRO942_LOCUS28380</name>
</gene>
<comment type="subcellular location">
    <subcellularLocation>
        <location evidence="3">Mitochondrion</location>
    </subcellularLocation>
</comment>
<evidence type="ECO:0000256" key="2">
    <source>
        <dbReference type="ARBA" id="ARBA00001946"/>
    </source>
</evidence>
<evidence type="ECO:0000259" key="13">
    <source>
        <dbReference type="PROSITE" id="PS51194"/>
    </source>
</evidence>
<sequence length="872" mass="99181">MHSPVIYCRLASTNVLLRSRLGSYFNEVTCCCNHQRQYSLKVPIQKQQSKSRATTTSNATLIQRSHPKKAASVVTNLKQLFTPVEVKPMITSQPDIISSATSSLSGNGTYQTQTTATTNVGQELTGTVLQRNDLLRIITDFYRRDEIKKLAADNGLDIRLFQDAYVSFRKFCVQSTVLPVDLHIVFSDILSNAGHVTDIFPYFLSHAREMFPHLTCMDDLKQISDLRDPANWYPDARAIQRKIVFHAGPTNSGKTYQALKRYMESESGVYCGPLKLLASEVYHKTNALGTKCDLITGEERRFADPEGKPADHVACTVEMANLATLYEVAVIDEIQMMRDAQRGWAWTRALLGLRAKEIHLCGEASAINFVRELMITTGDEVEVRQYQRLTNLTYLDKSIETFDNVRRGDCFVCFSKNDIFHVTRELERRGHEVAVIYGSLPPGTKLLQAQRFNDPYDVCKIMVSTDAIGMGLNLSIKRIIFYSIVRPQMNEKGEKEKDSITTSQALQIGGRAGRYGTQFIDGEVTTFHRDDLQLFKDIVSRPVEIIQRAGLHPTAEQIELFAYHLPKHTLSKLIDIFITLSQLDDSLYFMCNVEDVKFLADIIEHVPLPLKPRYIFSCAPINRKMPFVCTMFLKYARQYSRGEPATFNWLVKQLQYPFQTPNTIMDLIHLEEVFDCLDLYLWLSYRFADIFPEKELVRGVQSELDQIIHLGVQSIVKLIRRTRHLDDDSDGLIITATTLAVEDAVNDKNKIPVRPIIGLEEEVAINSTSHSTTHPSIMSSSKKLQQTIHPNRLLQSYLNALKSQAEARGHAFNDSEDLINQLINKNLLHQRAVDKLEKQLCNYKEIKTTTTVATRVNKNHNNTIGIKKTKRK</sequence>
<reference evidence="14" key="1">
    <citation type="submission" date="2021-02" db="EMBL/GenBank/DDBJ databases">
        <authorList>
            <person name="Nowell W R."/>
        </authorList>
    </citation>
    <scope>NUCLEOTIDE SEQUENCE</scope>
</reference>
<evidence type="ECO:0000256" key="7">
    <source>
        <dbReference type="ARBA" id="ARBA00022801"/>
    </source>
</evidence>
<dbReference type="InterPro" id="IPR055206">
    <property type="entry name" value="DEXQc_SUV3"/>
</dbReference>
<evidence type="ECO:0000256" key="11">
    <source>
        <dbReference type="ARBA" id="ARBA00023128"/>
    </source>
</evidence>
<dbReference type="PROSITE" id="PS51194">
    <property type="entry name" value="HELICASE_CTER"/>
    <property type="match status" value="1"/>
</dbReference>
<dbReference type="SMART" id="SM00490">
    <property type="entry name" value="HELICc"/>
    <property type="match status" value="1"/>
</dbReference>
<keyword evidence="6" id="KW-0547">Nucleotide-binding</keyword>
<dbReference type="GO" id="GO:0005524">
    <property type="term" value="F:ATP binding"/>
    <property type="evidence" value="ECO:0007669"/>
    <property type="project" value="UniProtKB-KW"/>
</dbReference>
<dbReference type="GO" id="GO:0016787">
    <property type="term" value="F:hydrolase activity"/>
    <property type="evidence" value="ECO:0007669"/>
    <property type="project" value="UniProtKB-KW"/>
</dbReference>
<evidence type="ECO:0000313" key="15">
    <source>
        <dbReference type="EMBL" id="CAF4093831.1"/>
    </source>
</evidence>
<evidence type="ECO:0000256" key="4">
    <source>
        <dbReference type="ARBA" id="ARBA00008708"/>
    </source>
</evidence>
<dbReference type="InterPro" id="IPR041453">
    <property type="entry name" value="Suv3_N"/>
</dbReference>
<dbReference type="InterPro" id="IPR001650">
    <property type="entry name" value="Helicase_C-like"/>
</dbReference>
<evidence type="ECO:0000256" key="10">
    <source>
        <dbReference type="ARBA" id="ARBA00022946"/>
    </source>
</evidence>
<dbReference type="SUPFAM" id="SSF52540">
    <property type="entry name" value="P-loop containing nucleoside triphosphate hydrolases"/>
    <property type="match status" value="1"/>
</dbReference>
<dbReference type="Pfam" id="PF18114">
    <property type="entry name" value="Suv3_N"/>
    <property type="match status" value="1"/>
</dbReference>
<evidence type="ECO:0000313" key="16">
    <source>
        <dbReference type="Proteomes" id="UP000663829"/>
    </source>
</evidence>
<keyword evidence="10" id="KW-0809">Transit peptide</keyword>
<dbReference type="Gene3D" id="1.20.272.40">
    <property type="match status" value="1"/>
</dbReference>
<dbReference type="InterPro" id="IPR027417">
    <property type="entry name" value="P-loop_NTPase"/>
</dbReference>
<keyword evidence="11" id="KW-0496">Mitochondrion</keyword>
<dbReference type="GO" id="GO:0045025">
    <property type="term" value="C:mitochondrial degradosome"/>
    <property type="evidence" value="ECO:0007669"/>
    <property type="project" value="TreeGrafter"/>
</dbReference>
<evidence type="ECO:0000256" key="9">
    <source>
        <dbReference type="ARBA" id="ARBA00022840"/>
    </source>
</evidence>
<dbReference type="EC" id="3.6.4.13" evidence="5"/>
<dbReference type="Pfam" id="PF12513">
    <property type="entry name" value="SUV3_C"/>
    <property type="match status" value="1"/>
</dbReference>
<dbReference type="Pfam" id="PF00271">
    <property type="entry name" value="Helicase_C"/>
    <property type="match status" value="1"/>
</dbReference>
<dbReference type="CDD" id="cd18805">
    <property type="entry name" value="SF2_C_suv3"/>
    <property type="match status" value="1"/>
</dbReference>
<evidence type="ECO:0000256" key="8">
    <source>
        <dbReference type="ARBA" id="ARBA00022806"/>
    </source>
</evidence>